<proteinExistence type="predicted"/>
<protein>
    <submittedName>
        <fullName evidence="1">Uncharacterized protein</fullName>
    </submittedName>
</protein>
<accession>A0A0B1SBL5</accession>
<dbReference type="EMBL" id="KN596361">
    <property type="protein sequence ID" value="KHJ80947.1"/>
    <property type="molecule type" value="Genomic_DNA"/>
</dbReference>
<dbReference type="AlphaFoldDB" id="A0A0B1SBL5"/>
<sequence>MTQFGIQILDNDQFNTIFFGVSGETGERYTKHKKYIDTFHIQQELDHICEDAKGNFSKCLRVAFRVAAVEAARHSGKNKTKSALNELLSWEEQQKADVQSMHKFFSSG</sequence>
<reference evidence="1 2" key="1">
    <citation type="submission" date="2014-03" db="EMBL/GenBank/DDBJ databases">
        <title>Draft genome of the hookworm Oesophagostomum dentatum.</title>
        <authorList>
            <person name="Mitreva M."/>
        </authorList>
    </citation>
    <scope>NUCLEOTIDE SEQUENCE [LARGE SCALE GENOMIC DNA]</scope>
    <source>
        <strain evidence="1 2">OD-Hann</strain>
    </source>
</reference>
<evidence type="ECO:0000313" key="2">
    <source>
        <dbReference type="Proteomes" id="UP000053660"/>
    </source>
</evidence>
<name>A0A0B1SBL5_OESDE</name>
<dbReference type="OrthoDB" id="5844692at2759"/>
<evidence type="ECO:0000313" key="1">
    <source>
        <dbReference type="EMBL" id="KHJ80947.1"/>
    </source>
</evidence>
<gene>
    <name evidence="1" type="ORF">OESDEN_19372</name>
</gene>
<keyword evidence="2" id="KW-1185">Reference proteome</keyword>
<dbReference type="Proteomes" id="UP000053660">
    <property type="component" value="Unassembled WGS sequence"/>
</dbReference>
<organism evidence="1 2">
    <name type="scientific">Oesophagostomum dentatum</name>
    <name type="common">Nodular worm</name>
    <dbReference type="NCBI Taxonomy" id="61180"/>
    <lineage>
        <taxon>Eukaryota</taxon>
        <taxon>Metazoa</taxon>
        <taxon>Ecdysozoa</taxon>
        <taxon>Nematoda</taxon>
        <taxon>Chromadorea</taxon>
        <taxon>Rhabditida</taxon>
        <taxon>Rhabditina</taxon>
        <taxon>Rhabditomorpha</taxon>
        <taxon>Strongyloidea</taxon>
        <taxon>Strongylidae</taxon>
        <taxon>Oesophagostomum</taxon>
    </lineage>
</organism>